<proteinExistence type="predicted"/>
<evidence type="ECO:0000313" key="1">
    <source>
        <dbReference type="EMBL" id="SFM31148.1"/>
    </source>
</evidence>
<gene>
    <name evidence="1" type="ORF">SAMN05192568_102659</name>
</gene>
<organism evidence="1 2">
    <name type="scientific">Methylobacterium pseudosasicola</name>
    <dbReference type="NCBI Taxonomy" id="582667"/>
    <lineage>
        <taxon>Bacteria</taxon>
        <taxon>Pseudomonadati</taxon>
        <taxon>Pseudomonadota</taxon>
        <taxon>Alphaproteobacteria</taxon>
        <taxon>Hyphomicrobiales</taxon>
        <taxon>Methylobacteriaceae</taxon>
        <taxon>Methylobacterium</taxon>
    </lineage>
</organism>
<evidence type="ECO:0000313" key="2">
    <source>
        <dbReference type="Proteomes" id="UP000199048"/>
    </source>
</evidence>
<protein>
    <recommendedName>
        <fullName evidence="3">TnsA endonuclease N terminal</fullName>
    </recommendedName>
</protein>
<name>A0A1I4PTQ2_9HYPH</name>
<dbReference type="RefSeq" id="WP_092044038.1">
    <property type="nucleotide sequence ID" value="NZ_FOTK01000026.1"/>
</dbReference>
<reference evidence="2" key="1">
    <citation type="submission" date="2016-10" db="EMBL/GenBank/DDBJ databases">
        <authorList>
            <person name="Varghese N."/>
            <person name="Submissions S."/>
        </authorList>
    </citation>
    <scope>NUCLEOTIDE SEQUENCE [LARGE SCALE GENOMIC DNA]</scope>
    <source>
        <strain evidence="2">BL36</strain>
    </source>
</reference>
<keyword evidence="2" id="KW-1185">Reference proteome</keyword>
<dbReference type="EMBL" id="FOTK01000026">
    <property type="protein sequence ID" value="SFM31148.1"/>
    <property type="molecule type" value="Genomic_DNA"/>
</dbReference>
<dbReference type="Proteomes" id="UP000199048">
    <property type="component" value="Unassembled WGS sequence"/>
</dbReference>
<dbReference type="STRING" id="582667.SAMN05192568_102659"/>
<accession>A0A1I4PTQ2</accession>
<sequence length="238" mass="26102">MPKGETGYVAQAATGLIDFDWSDTDPDRRPTAKWGGASVGSIGDPFRGFEHGYESEPERAVLTVLISLPGVSLIREQRTVAYHLPDGGHHYTIDIHVEWMDGVREVVAVRQTDEALQRDDTVHVIKTICAQHGNRLADDYRAVTYETLDPFQVMNGREIIECGRDHDHAGRRAIRTALPGLGQVTTLREVATATGLGQRGVRAAVALLQSGVLVNPPGKLLELDLPLGNRLSGRVRER</sequence>
<dbReference type="AlphaFoldDB" id="A0A1I4PTQ2"/>
<dbReference type="OrthoDB" id="7991623at2"/>
<evidence type="ECO:0008006" key="3">
    <source>
        <dbReference type="Google" id="ProtNLM"/>
    </source>
</evidence>